<gene>
    <name evidence="1" type="ORF">COT54_02345</name>
</gene>
<evidence type="ECO:0000313" key="1">
    <source>
        <dbReference type="EMBL" id="PIS17868.1"/>
    </source>
</evidence>
<reference evidence="2" key="1">
    <citation type="submission" date="2017-09" db="EMBL/GenBank/DDBJ databases">
        <title>Depth-based differentiation of microbial function through sediment-hosted aquifers and enrichment of novel symbionts in the deep terrestrial subsurface.</title>
        <authorList>
            <person name="Probst A.J."/>
            <person name="Ladd B."/>
            <person name="Jarett J.K."/>
            <person name="Geller-Mcgrath D.E."/>
            <person name="Sieber C.M.K."/>
            <person name="Emerson J.B."/>
            <person name="Anantharaman K."/>
            <person name="Thomas B.C."/>
            <person name="Malmstrom R."/>
            <person name="Stieglmeier M."/>
            <person name="Klingl A."/>
            <person name="Woyke T."/>
            <person name="Ryan C.M."/>
            <person name="Banfield J.F."/>
        </authorList>
    </citation>
    <scope>NUCLEOTIDE SEQUENCE [LARGE SCALE GENOMIC DNA]</scope>
</reference>
<comment type="caution">
    <text evidence="1">The sequence shown here is derived from an EMBL/GenBank/DDBJ whole genome shotgun (WGS) entry which is preliminary data.</text>
</comment>
<accession>A0A2H0X117</accession>
<dbReference type="EMBL" id="PEYY01000093">
    <property type="protein sequence ID" value="PIS17868.1"/>
    <property type="molecule type" value="Genomic_DNA"/>
</dbReference>
<organism evidence="1 2">
    <name type="scientific">Candidatus Collierbacteria bacterium CG09_land_8_20_14_0_10_46_12</name>
    <dbReference type="NCBI Taxonomy" id="1974533"/>
    <lineage>
        <taxon>Bacteria</taxon>
        <taxon>Candidatus Collieribacteriota</taxon>
    </lineage>
</organism>
<sequence length="218" mass="25100">MSKSWLAIISQLRHMPYFTLASIMQILDRDGDHAKQVVARLVASGDLIRLKRGIYMTREFWLGNKSSGELVDMVACVVVPNSYLSTEYVLQKHAVMTEAVYAVTAITSGKPRIIKNDLGGFIYRHIKSDLLAGFESRNCWGIKVHEASAPKALFDYLYLRRHGWAYGAKNYDLAEDLRLNLYDWDQSKKDEFAHWVEMSKSHKMKTALDNLRRHVWTS</sequence>
<protein>
    <recommendedName>
        <fullName evidence="3">AbiEi antitoxin C-terminal domain-containing protein</fullName>
    </recommendedName>
</protein>
<proteinExistence type="predicted"/>
<dbReference type="Proteomes" id="UP000229574">
    <property type="component" value="Unassembled WGS sequence"/>
</dbReference>
<evidence type="ECO:0008006" key="3">
    <source>
        <dbReference type="Google" id="ProtNLM"/>
    </source>
</evidence>
<evidence type="ECO:0000313" key="2">
    <source>
        <dbReference type="Proteomes" id="UP000229574"/>
    </source>
</evidence>
<name>A0A2H0X117_9BACT</name>
<dbReference type="AlphaFoldDB" id="A0A2H0X117"/>